<protein>
    <recommendedName>
        <fullName evidence="5">DUF2520 domain-containing protein</fullName>
    </recommendedName>
</protein>
<dbReference type="Pfam" id="PF10728">
    <property type="entry name" value="DUF2520"/>
    <property type="match status" value="1"/>
</dbReference>
<dbReference type="InterPro" id="IPR036291">
    <property type="entry name" value="NAD(P)-bd_dom_sf"/>
</dbReference>
<dbReference type="InterPro" id="IPR018931">
    <property type="entry name" value="DUF2520"/>
</dbReference>
<evidence type="ECO:0000259" key="2">
    <source>
        <dbReference type="Pfam" id="PF10728"/>
    </source>
</evidence>
<sequence>MKIGFFGAGKVGFTLGKYFRIHGVEVIGYYSHSIQSVKEAAEFTQSQAFINAEDLLAASDVLFFTLPDGVIRNFYEQLPSEKIQNKIFCHCSGALTAGDAFPNIEQYGAIGFSVHPLFAVSDKYHAYEELTDVFFALEGSGEKIALMETWLKGLDLKVKVIEPGVKVKYHCAAALASNYVIALLALSQSLLTECGFSPAEAEWALKPLFAGNAHHIVTDGMVQALTGPVERGDLGTIQKHLECLPPDRAQLYSLLARELVMTGQAKNPTRDYSSIKEFLNTWDLKGRVK</sequence>
<dbReference type="RefSeq" id="WP_039206512.1">
    <property type="nucleotide sequence ID" value="NZ_JSCE01000071.1"/>
</dbReference>
<dbReference type="SUPFAM" id="SSF48179">
    <property type="entry name" value="6-phosphogluconate dehydrogenase C-terminal domain-like"/>
    <property type="match status" value="1"/>
</dbReference>
<dbReference type="InterPro" id="IPR008927">
    <property type="entry name" value="6-PGluconate_DH-like_C_sf"/>
</dbReference>
<dbReference type="PANTHER" id="PTHR40459">
    <property type="entry name" value="CONSERVED HYPOTHETICAL ALANINE AND LEUCINE RICH PROTEIN"/>
    <property type="match status" value="1"/>
</dbReference>
<evidence type="ECO:0000313" key="3">
    <source>
        <dbReference type="EMBL" id="KHM52642.1"/>
    </source>
</evidence>
<dbReference type="InterPro" id="IPR019665">
    <property type="entry name" value="OxRdtase/DH_put_Rossmann_dom"/>
</dbReference>
<dbReference type="Pfam" id="PF10727">
    <property type="entry name" value="Rossmann-like"/>
    <property type="match status" value="1"/>
</dbReference>
<dbReference type="eggNOG" id="COG5495">
    <property type="taxonomic scope" value="Bacteria"/>
</dbReference>
<dbReference type="PANTHER" id="PTHR40459:SF1">
    <property type="entry name" value="CONSERVED HYPOTHETICAL ALANINE AND LEUCINE RICH PROTEIN"/>
    <property type="match status" value="1"/>
</dbReference>
<keyword evidence="4" id="KW-1185">Reference proteome</keyword>
<accession>A0A0B2K3D4</accession>
<organism evidence="3 4">
    <name type="scientific">Anaerovibrio lipolyticus</name>
    <dbReference type="NCBI Taxonomy" id="82374"/>
    <lineage>
        <taxon>Bacteria</taxon>
        <taxon>Bacillati</taxon>
        <taxon>Bacillota</taxon>
        <taxon>Negativicutes</taxon>
        <taxon>Selenomonadales</taxon>
        <taxon>Selenomonadaceae</taxon>
        <taxon>Anaerovibrio</taxon>
    </lineage>
</organism>
<dbReference type="Gene3D" id="3.40.50.720">
    <property type="entry name" value="NAD(P)-binding Rossmann-like Domain"/>
    <property type="match status" value="1"/>
</dbReference>
<feature type="domain" description="Putative oxidoreductase/dehydrogenase Rossmann-like" evidence="1">
    <location>
        <begin position="2"/>
        <end position="116"/>
    </location>
</feature>
<proteinExistence type="predicted"/>
<dbReference type="STRING" id="82374.NZ47_03510"/>
<evidence type="ECO:0000259" key="1">
    <source>
        <dbReference type="Pfam" id="PF10727"/>
    </source>
</evidence>
<gene>
    <name evidence="3" type="ORF">NZ47_03510</name>
</gene>
<evidence type="ECO:0000313" key="4">
    <source>
        <dbReference type="Proteomes" id="UP000030993"/>
    </source>
</evidence>
<dbReference type="AlphaFoldDB" id="A0A0B2K3D4"/>
<dbReference type="EMBL" id="JSCE01000071">
    <property type="protein sequence ID" value="KHM52642.1"/>
    <property type="molecule type" value="Genomic_DNA"/>
</dbReference>
<evidence type="ECO:0008006" key="5">
    <source>
        <dbReference type="Google" id="ProtNLM"/>
    </source>
</evidence>
<comment type="caution">
    <text evidence="3">The sequence shown here is derived from an EMBL/GenBank/DDBJ whole genome shotgun (WGS) entry which is preliminary data.</text>
</comment>
<dbReference type="Gene3D" id="1.10.1040.20">
    <property type="entry name" value="ProC-like, C-terminal domain"/>
    <property type="match status" value="1"/>
</dbReference>
<name>A0A0B2K3D4_9FIRM</name>
<dbReference type="SUPFAM" id="SSF51735">
    <property type="entry name" value="NAD(P)-binding Rossmann-fold domains"/>
    <property type="match status" value="1"/>
</dbReference>
<reference evidence="3 4" key="1">
    <citation type="journal article" date="2013" name="PLoS ONE">
        <title>Identification and characterization of three novel lipases belonging to families II and V from Anaerovibrio lipolyticus 5ST.</title>
        <authorList>
            <person name="Prive F."/>
            <person name="Kaderbhai N.N."/>
            <person name="Girdwood S."/>
            <person name="Worgan H.J."/>
            <person name="Pinloche E."/>
            <person name="Scollan N.D."/>
            <person name="Huws S.A."/>
            <person name="Newbold C.J."/>
        </authorList>
    </citation>
    <scope>NUCLEOTIDE SEQUENCE [LARGE SCALE GENOMIC DNA]</scope>
    <source>
        <strain evidence="3 4">5S</strain>
    </source>
</reference>
<feature type="domain" description="DUF2520" evidence="2">
    <location>
        <begin position="134"/>
        <end position="258"/>
    </location>
</feature>
<dbReference type="InterPro" id="IPR037108">
    <property type="entry name" value="TM1727-like_C_sf"/>
</dbReference>
<dbReference type="Proteomes" id="UP000030993">
    <property type="component" value="Unassembled WGS sequence"/>
</dbReference>